<dbReference type="EMBL" id="RHLD01000035">
    <property type="protein sequence ID" value="TPP54579.1"/>
    <property type="molecule type" value="Genomic_DNA"/>
</dbReference>
<dbReference type="Proteomes" id="UP000318821">
    <property type="component" value="Unassembled WGS sequence"/>
</dbReference>
<proteinExistence type="predicted"/>
<reference evidence="3" key="1">
    <citation type="submission" date="2019-02" db="EMBL/GenBank/DDBJ databases">
        <title>FDA dAtabase for Regulatory Grade micrObial Sequences (FDA-ARGOS): Supporting development and validation of Infectious Disease Dx tests.</title>
        <authorList>
            <person name="Duncan R."/>
            <person name="Fisher C."/>
            <person name="Tallon L."/>
            <person name="Sadzewicz L."/>
            <person name="Sengamalay N."/>
            <person name="Ott S."/>
            <person name="Godinez A."/>
            <person name="Nagaraj S."/>
            <person name="Vavikolanu K."/>
            <person name="Vyas G."/>
            <person name="Nadendla S."/>
            <person name="Aluvathingal J."/>
            <person name="Sichtig H."/>
        </authorList>
    </citation>
    <scope>NUCLEOTIDE SEQUENCE [LARGE SCALE GENOMIC DNA]</scope>
    <source>
        <strain evidence="3">FDAARGOS_360</strain>
    </source>
</reference>
<name>A0A504Y3C1_LEIDO</name>
<evidence type="ECO:0000256" key="1">
    <source>
        <dbReference type="SAM" id="MobiDB-lite"/>
    </source>
</evidence>
<comment type="caution">
    <text evidence="2">The sequence shown here is derived from an EMBL/GenBank/DDBJ whole genome shotgun (WGS) entry which is preliminary data.</text>
</comment>
<gene>
    <name evidence="2" type="ORF">CGC20_21860</name>
</gene>
<organism evidence="2 3">
    <name type="scientific">Leishmania donovani</name>
    <dbReference type="NCBI Taxonomy" id="5661"/>
    <lineage>
        <taxon>Eukaryota</taxon>
        <taxon>Discoba</taxon>
        <taxon>Euglenozoa</taxon>
        <taxon>Kinetoplastea</taxon>
        <taxon>Metakinetoplastina</taxon>
        <taxon>Trypanosomatida</taxon>
        <taxon>Trypanosomatidae</taxon>
        <taxon>Leishmaniinae</taxon>
        <taxon>Leishmania</taxon>
    </lineage>
</organism>
<evidence type="ECO:0000313" key="2">
    <source>
        <dbReference type="EMBL" id="TPP54579.1"/>
    </source>
</evidence>
<evidence type="ECO:0000313" key="3">
    <source>
        <dbReference type="Proteomes" id="UP000318821"/>
    </source>
</evidence>
<accession>A0A504Y3C1</accession>
<feature type="region of interest" description="Disordered" evidence="1">
    <location>
        <begin position="1"/>
        <end position="20"/>
    </location>
</feature>
<dbReference type="AlphaFoldDB" id="A0A504Y3C1"/>
<protein>
    <submittedName>
        <fullName evidence="2">Uncharacterized protein</fullName>
    </submittedName>
</protein>
<sequence>MAPTPPQQPAPVRHQEEAPVRTATVGIQKAAIARRLLREGYTEVGAEVVGRAPEVLLPKKEVNRLLCGNIARRRVEVLLVDTQYRTRLLSPRLFYISMRAVAATPVRQFPPIVCAAMNEAIRVVLKRVSTRICMTTTCTTLAMHSESATLEAGLHSSNFEVNKPGLRLQRRLWMLSESWAAGGKLRPAVSRRRELALVALCTDFLTTLCLGDRVVWKGDEVSLAPCRPLNAVRLCSTDTAELPLWTGRLVRSGAAYGEEAYVIVSGKEEALTRSTRLEKKACTYARKRQALFSRLHTLVFMVCIISHTEKGPLATGYNDAAGKAVITLEMQQTLRHKVLGNGAPGTNIQSRQFTRAQQRLLLQLQFGLYTKPGEWNDEHPDECLRFEITIGRPSSAPDMVVLLWDALEAAFPHANAFFNEVSVAASALHGST</sequence>